<protein>
    <submittedName>
        <fullName evidence="2">Uncharacterized protein</fullName>
    </submittedName>
</protein>
<comment type="caution">
    <text evidence="2">The sequence shown here is derived from an EMBL/GenBank/DDBJ whole genome shotgun (WGS) entry which is preliminary data.</text>
</comment>
<feature type="transmembrane region" description="Helical" evidence="1">
    <location>
        <begin position="72"/>
        <end position="91"/>
    </location>
</feature>
<feature type="transmembrane region" description="Helical" evidence="1">
    <location>
        <begin position="39"/>
        <end position="60"/>
    </location>
</feature>
<dbReference type="EMBL" id="RBSQ01000070">
    <property type="protein sequence ID" value="RMS65720.1"/>
    <property type="molecule type" value="Genomic_DNA"/>
</dbReference>
<dbReference type="AlphaFoldDB" id="A0A3M5EW79"/>
<sequence>MPRSFAMDANPYATPRVELVEQGIPDAFRRRWTPAQLRILAWLCLASIAGGVVLMVLSLLEAFGDGAAFRVYADWLGLLLSLLGAYLLLRLKHLVESRFRGPSLAWPVWLSILLTLLGEGWSLLAVTDDALQGWNWQALVYFALLALIGATTLWLGLRLLKQENLYPSLRIMAWLDIAGGAMLASVLLLVLAVLPLLAATVAMALACWRAARELERS</sequence>
<keyword evidence="1" id="KW-0472">Membrane</keyword>
<keyword evidence="1" id="KW-1133">Transmembrane helix</keyword>
<reference evidence="2 3" key="1">
    <citation type="submission" date="2018-08" db="EMBL/GenBank/DDBJ databases">
        <title>Recombination of ecologically and evolutionarily significant loci maintains genetic cohesion in the Pseudomonas syringae species complex.</title>
        <authorList>
            <person name="Dillon M."/>
            <person name="Thakur S."/>
            <person name="Almeida R.N.D."/>
            <person name="Weir B.S."/>
            <person name="Guttman D.S."/>
        </authorList>
    </citation>
    <scope>NUCLEOTIDE SEQUENCE [LARGE SCALE GENOMIC DNA]</scope>
    <source>
        <strain evidence="2 3">ICMP 7846</strain>
    </source>
</reference>
<feature type="transmembrane region" description="Helical" evidence="1">
    <location>
        <begin position="138"/>
        <end position="160"/>
    </location>
</feature>
<feature type="transmembrane region" description="Helical" evidence="1">
    <location>
        <begin position="103"/>
        <end position="126"/>
    </location>
</feature>
<evidence type="ECO:0000256" key="1">
    <source>
        <dbReference type="SAM" id="Phobius"/>
    </source>
</evidence>
<organism evidence="2 3">
    <name type="scientific">Pseudomonas aeruginosa</name>
    <dbReference type="NCBI Taxonomy" id="287"/>
    <lineage>
        <taxon>Bacteria</taxon>
        <taxon>Pseudomonadati</taxon>
        <taxon>Pseudomonadota</taxon>
        <taxon>Gammaproteobacteria</taxon>
        <taxon>Pseudomonadales</taxon>
        <taxon>Pseudomonadaceae</taxon>
        <taxon>Pseudomonas</taxon>
    </lineage>
</organism>
<proteinExistence type="predicted"/>
<feature type="transmembrane region" description="Helical" evidence="1">
    <location>
        <begin position="181"/>
        <end position="211"/>
    </location>
</feature>
<dbReference type="Proteomes" id="UP000270834">
    <property type="component" value="Unassembled WGS sequence"/>
</dbReference>
<name>A0A3M5EW79_PSEAI</name>
<evidence type="ECO:0000313" key="2">
    <source>
        <dbReference type="EMBL" id="RMS65720.1"/>
    </source>
</evidence>
<accession>A0A3M5EW79</accession>
<gene>
    <name evidence="2" type="ORF">ALP65_01349</name>
</gene>
<evidence type="ECO:0000313" key="3">
    <source>
        <dbReference type="Proteomes" id="UP000270834"/>
    </source>
</evidence>
<keyword evidence="1" id="KW-0812">Transmembrane</keyword>